<dbReference type="PANTHER" id="PTHR31301">
    <property type="entry name" value="LOB DOMAIN-CONTAINING PROTEIN 4-RELATED"/>
    <property type="match status" value="1"/>
</dbReference>
<evidence type="ECO:0000313" key="3">
    <source>
        <dbReference type="EMBL" id="KAK5846402.1"/>
    </source>
</evidence>
<dbReference type="Pfam" id="PF03195">
    <property type="entry name" value="LOB"/>
    <property type="match status" value="1"/>
</dbReference>
<organism evidence="3 4">
    <name type="scientific">Gossypium arboreum</name>
    <name type="common">Tree cotton</name>
    <name type="synonym">Gossypium nanking</name>
    <dbReference type="NCBI Taxonomy" id="29729"/>
    <lineage>
        <taxon>Eukaryota</taxon>
        <taxon>Viridiplantae</taxon>
        <taxon>Streptophyta</taxon>
        <taxon>Embryophyta</taxon>
        <taxon>Tracheophyta</taxon>
        <taxon>Spermatophyta</taxon>
        <taxon>Magnoliopsida</taxon>
        <taxon>eudicotyledons</taxon>
        <taxon>Gunneridae</taxon>
        <taxon>Pentapetalae</taxon>
        <taxon>rosids</taxon>
        <taxon>malvids</taxon>
        <taxon>Malvales</taxon>
        <taxon>Malvaceae</taxon>
        <taxon>Malvoideae</taxon>
        <taxon>Gossypium</taxon>
    </lineage>
</organism>
<proteinExistence type="inferred from homology"/>
<dbReference type="InterPro" id="IPR011990">
    <property type="entry name" value="TPR-like_helical_dom_sf"/>
</dbReference>
<comment type="similarity">
    <text evidence="1">Belongs to the LOB domain-containing protein family.</text>
</comment>
<dbReference type="Proteomes" id="UP001358586">
    <property type="component" value="Chromosome 1"/>
</dbReference>
<feature type="domain" description="LOB" evidence="2">
    <location>
        <begin position="9"/>
        <end position="110"/>
    </location>
</feature>
<dbReference type="Gene3D" id="1.25.40.10">
    <property type="entry name" value="Tetratricopeptide repeat domain"/>
    <property type="match status" value="1"/>
</dbReference>
<dbReference type="EMBL" id="JARKNE010000001">
    <property type="protein sequence ID" value="KAK5846402.1"/>
    <property type="molecule type" value="Genomic_DNA"/>
</dbReference>
<evidence type="ECO:0000313" key="4">
    <source>
        <dbReference type="Proteomes" id="UP001358586"/>
    </source>
</evidence>
<name>A0ABR0R490_GOSAR</name>
<keyword evidence="4" id="KW-1185">Reference proteome</keyword>
<gene>
    <name evidence="3" type="ORF">PVK06_002688</name>
</gene>
<evidence type="ECO:0000256" key="1">
    <source>
        <dbReference type="ARBA" id="ARBA00005474"/>
    </source>
</evidence>
<dbReference type="PANTHER" id="PTHR31301:SF21">
    <property type="entry name" value="LOB DOMAIN-CONTAINING PROTEIN 27-RELATED"/>
    <property type="match status" value="1"/>
</dbReference>
<sequence length="397" mass="44841">MTLKGGATSACAACKYQRRKCIPECLLAPYFPADQTKVFQNAHKLFGVSNIVKILRSLDPSQHAEAMRSIKYQANVRDRFPVYGCLGVIRQLYYQIQMLEEEMHTVLTQLEMYRQHHHHQQQQHQHQHQISSMADDVISQLELGMAPSNNALPLFNQVTHQPYTMQNTYSSSDIDSPPKDNVENNSLWIQHLFLDTNNHGTSNNDSPIAIQSQLLVPNSEPLADTQHQVVQDYDEIHPFFDSIDDRQSYIDTKDAEDSSSFVKSENSISVSSNFHAISVSGDSFGASSIIADMLVLAYVNNMESHLAFEAFKRAGDYGFKLSAVSCNPLLRALVKEDKIVDVEYVYKEIIRIRRIKVNAITFNTVNSRLCKVAKLNKASDVYSGHESMGGLARCNYL</sequence>
<evidence type="ECO:0000259" key="2">
    <source>
        <dbReference type="PROSITE" id="PS50891"/>
    </source>
</evidence>
<protein>
    <recommendedName>
        <fullName evidence="2">LOB domain-containing protein</fullName>
    </recommendedName>
</protein>
<dbReference type="PROSITE" id="PS50891">
    <property type="entry name" value="LOB"/>
    <property type="match status" value="1"/>
</dbReference>
<reference evidence="3 4" key="1">
    <citation type="submission" date="2023-03" db="EMBL/GenBank/DDBJ databases">
        <title>WGS of Gossypium arboreum.</title>
        <authorList>
            <person name="Yu D."/>
        </authorList>
    </citation>
    <scope>NUCLEOTIDE SEQUENCE [LARGE SCALE GENOMIC DNA]</scope>
    <source>
        <tissue evidence="3">Leaf</tissue>
    </source>
</reference>
<accession>A0ABR0R490</accession>
<comment type="caution">
    <text evidence="3">The sequence shown here is derived from an EMBL/GenBank/DDBJ whole genome shotgun (WGS) entry which is preliminary data.</text>
</comment>
<dbReference type="InterPro" id="IPR004883">
    <property type="entry name" value="LOB"/>
</dbReference>